<evidence type="ECO:0000313" key="1">
    <source>
        <dbReference type="EMBL" id="KAL0133238.1"/>
    </source>
</evidence>
<gene>
    <name evidence="1" type="ORF">PUN28_000780</name>
</gene>
<accession>A0AAW2H104</accession>
<dbReference type="AlphaFoldDB" id="A0AAW2H104"/>
<proteinExistence type="predicted"/>
<organism evidence="1 2">
    <name type="scientific">Cardiocondyla obscurior</name>
    <dbReference type="NCBI Taxonomy" id="286306"/>
    <lineage>
        <taxon>Eukaryota</taxon>
        <taxon>Metazoa</taxon>
        <taxon>Ecdysozoa</taxon>
        <taxon>Arthropoda</taxon>
        <taxon>Hexapoda</taxon>
        <taxon>Insecta</taxon>
        <taxon>Pterygota</taxon>
        <taxon>Neoptera</taxon>
        <taxon>Endopterygota</taxon>
        <taxon>Hymenoptera</taxon>
        <taxon>Apocrita</taxon>
        <taxon>Aculeata</taxon>
        <taxon>Formicoidea</taxon>
        <taxon>Formicidae</taxon>
        <taxon>Myrmicinae</taxon>
        <taxon>Cardiocondyla</taxon>
    </lineage>
</organism>
<reference evidence="1 2" key="1">
    <citation type="submission" date="2023-03" db="EMBL/GenBank/DDBJ databases">
        <title>High recombination rates correlate with genetic variation in Cardiocondyla obscurior ants.</title>
        <authorList>
            <person name="Errbii M."/>
        </authorList>
    </citation>
    <scope>NUCLEOTIDE SEQUENCE [LARGE SCALE GENOMIC DNA]</scope>
    <source>
        <strain evidence="1">Alpha-2009</strain>
        <tissue evidence="1">Whole body</tissue>
    </source>
</reference>
<name>A0AAW2H104_9HYME</name>
<dbReference type="Proteomes" id="UP001430953">
    <property type="component" value="Unassembled WGS sequence"/>
</dbReference>
<sequence length="130" mass="15436">MIKRIEIGKGNGLPSIRWNDVKSIITYMTHLHAYIFLRMYNNIINILRNIRSRYRSSFNRSRITLREKRNDAGKIARCSGASYVLSDVSRIFHLFEVHAIINLSHYFTTKSTFRVRILFLLILRHRINVL</sequence>
<protein>
    <submittedName>
        <fullName evidence="1">Uncharacterized protein</fullName>
    </submittedName>
</protein>
<dbReference type="EMBL" id="JADYXP020000001">
    <property type="protein sequence ID" value="KAL0133238.1"/>
    <property type="molecule type" value="Genomic_DNA"/>
</dbReference>
<evidence type="ECO:0000313" key="2">
    <source>
        <dbReference type="Proteomes" id="UP001430953"/>
    </source>
</evidence>
<comment type="caution">
    <text evidence="1">The sequence shown here is derived from an EMBL/GenBank/DDBJ whole genome shotgun (WGS) entry which is preliminary data.</text>
</comment>
<keyword evidence="2" id="KW-1185">Reference proteome</keyword>